<keyword evidence="3" id="KW-1185">Reference proteome</keyword>
<feature type="signal peptide" evidence="1">
    <location>
        <begin position="1"/>
        <end position="20"/>
    </location>
</feature>
<feature type="chain" id="PRO_5035874205" evidence="1">
    <location>
        <begin position="21"/>
        <end position="194"/>
    </location>
</feature>
<evidence type="ECO:0000313" key="3">
    <source>
        <dbReference type="Proteomes" id="UP000693981"/>
    </source>
</evidence>
<evidence type="ECO:0000313" key="2">
    <source>
        <dbReference type="EMBL" id="KAG7375117.1"/>
    </source>
</evidence>
<sequence length="194" mass="20200">MAPALALLLPLLLLSAPTAAQSSSSSSTSKAQTLAQEWFSANFDDNETQLAVGVNSALKNLTDSDVICSGLPSVQRRSDDSTPNGGCPSIFTAVNASCSCLSSEETDTSAWEFRVALRSDQSDGSYPTTLTASDVLPIDSIRTLLVPTSLTTLRIIGVGTYPQTITFVPQDQALPGSTLPIAEVESGSIAITTV</sequence>
<accession>A0A8T1V1F8</accession>
<organism evidence="2 3">
    <name type="scientific">Phytophthora boehmeriae</name>
    <dbReference type="NCBI Taxonomy" id="109152"/>
    <lineage>
        <taxon>Eukaryota</taxon>
        <taxon>Sar</taxon>
        <taxon>Stramenopiles</taxon>
        <taxon>Oomycota</taxon>
        <taxon>Peronosporomycetes</taxon>
        <taxon>Peronosporales</taxon>
        <taxon>Peronosporaceae</taxon>
        <taxon>Phytophthora</taxon>
    </lineage>
</organism>
<protein>
    <submittedName>
        <fullName evidence="2">Uncharacterized protein</fullName>
    </submittedName>
</protein>
<name>A0A8T1V1F8_9STRA</name>
<comment type="caution">
    <text evidence="2">The sequence shown here is derived from an EMBL/GenBank/DDBJ whole genome shotgun (WGS) entry which is preliminary data.</text>
</comment>
<gene>
    <name evidence="2" type="ORF">PHYBOEH_003783</name>
</gene>
<dbReference type="EMBL" id="JAGDFL010002087">
    <property type="protein sequence ID" value="KAG7375117.1"/>
    <property type="molecule type" value="Genomic_DNA"/>
</dbReference>
<evidence type="ECO:0000256" key="1">
    <source>
        <dbReference type="SAM" id="SignalP"/>
    </source>
</evidence>
<dbReference type="Proteomes" id="UP000693981">
    <property type="component" value="Unassembled WGS sequence"/>
</dbReference>
<dbReference type="OrthoDB" id="4062651at2759"/>
<dbReference type="AlphaFoldDB" id="A0A8T1V1F8"/>
<proteinExistence type="predicted"/>
<keyword evidence="1" id="KW-0732">Signal</keyword>
<feature type="non-terminal residue" evidence="2">
    <location>
        <position position="1"/>
    </location>
</feature>
<reference evidence="2" key="1">
    <citation type="submission" date="2021-02" db="EMBL/GenBank/DDBJ databases">
        <authorList>
            <person name="Palmer J.M."/>
        </authorList>
    </citation>
    <scope>NUCLEOTIDE SEQUENCE</scope>
    <source>
        <strain evidence="2">SCRP23</strain>
    </source>
</reference>